<dbReference type="Proteomes" id="UP000886998">
    <property type="component" value="Unassembled WGS sequence"/>
</dbReference>
<dbReference type="AlphaFoldDB" id="A0A8X6YKR5"/>
<protein>
    <submittedName>
        <fullName evidence="1">Uncharacterized protein</fullName>
    </submittedName>
</protein>
<name>A0A8X6YKR5_9ARAC</name>
<gene>
    <name evidence="1" type="ORF">TNIN_7111</name>
</gene>
<keyword evidence="2" id="KW-1185">Reference proteome</keyword>
<sequence length="90" mass="9767">MGARKDGDRKRMEFALPHHNNPEGVFVASDWLPSVSMVNRNYSVGMEPASAAGCCGRKLIQGGIALPVVFFDDCGGCAAKFLDRFSMSRN</sequence>
<reference evidence="1" key="1">
    <citation type="submission" date="2020-08" db="EMBL/GenBank/DDBJ databases">
        <title>Multicomponent nature underlies the extraordinary mechanical properties of spider dragline silk.</title>
        <authorList>
            <person name="Kono N."/>
            <person name="Nakamura H."/>
            <person name="Mori M."/>
            <person name="Yoshida Y."/>
            <person name="Ohtoshi R."/>
            <person name="Malay A.D."/>
            <person name="Moran D.A.P."/>
            <person name="Tomita M."/>
            <person name="Numata K."/>
            <person name="Arakawa K."/>
        </authorList>
    </citation>
    <scope>NUCLEOTIDE SEQUENCE</scope>
</reference>
<dbReference type="EMBL" id="BMAV01020934">
    <property type="protein sequence ID" value="GFY74755.1"/>
    <property type="molecule type" value="Genomic_DNA"/>
</dbReference>
<organism evidence="1 2">
    <name type="scientific">Trichonephila inaurata madagascariensis</name>
    <dbReference type="NCBI Taxonomy" id="2747483"/>
    <lineage>
        <taxon>Eukaryota</taxon>
        <taxon>Metazoa</taxon>
        <taxon>Ecdysozoa</taxon>
        <taxon>Arthropoda</taxon>
        <taxon>Chelicerata</taxon>
        <taxon>Arachnida</taxon>
        <taxon>Araneae</taxon>
        <taxon>Araneomorphae</taxon>
        <taxon>Entelegynae</taxon>
        <taxon>Araneoidea</taxon>
        <taxon>Nephilidae</taxon>
        <taxon>Trichonephila</taxon>
        <taxon>Trichonephila inaurata</taxon>
    </lineage>
</organism>
<comment type="caution">
    <text evidence="1">The sequence shown here is derived from an EMBL/GenBank/DDBJ whole genome shotgun (WGS) entry which is preliminary data.</text>
</comment>
<evidence type="ECO:0000313" key="1">
    <source>
        <dbReference type="EMBL" id="GFY74755.1"/>
    </source>
</evidence>
<evidence type="ECO:0000313" key="2">
    <source>
        <dbReference type="Proteomes" id="UP000886998"/>
    </source>
</evidence>
<accession>A0A8X6YKR5</accession>
<proteinExistence type="predicted"/>